<dbReference type="Proteomes" id="UP000286482">
    <property type="component" value="Unassembled WGS sequence"/>
</dbReference>
<keyword evidence="5 8" id="KW-1133">Transmembrane helix</keyword>
<feature type="transmembrane region" description="Helical" evidence="8">
    <location>
        <begin position="35"/>
        <end position="54"/>
    </location>
</feature>
<protein>
    <submittedName>
        <fullName evidence="10">Monovalent cation/H+ antiporter subunit D</fullName>
    </submittedName>
</protein>
<dbReference type="PRINTS" id="PR01437">
    <property type="entry name" value="NUOXDRDTASE4"/>
</dbReference>
<feature type="transmembrane region" description="Helical" evidence="8">
    <location>
        <begin position="335"/>
        <end position="355"/>
    </location>
</feature>
<evidence type="ECO:0000256" key="8">
    <source>
        <dbReference type="SAM" id="Phobius"/>
    </source>
</evidence>
<comment type="caution">
    <text evidence="10">The sequence shown here is derived from an EMBL/GenBank/DDBJ whole genome shotgun (WGS) entry which is preliminary data.</text>
</comment>
<feature type="domain" description="NADH:quinone oxidoreductase/Mrp antiporter transmembrane" evidence="9">
    <location>
        <begin position="130"/>
        <end position="423"/>
    </location>
</feature>
<dbReference type="InterPro" id="IPR050586">
    <property type="entry name" value="CPA3_Na-H_Antiporter_D"/>
</dbReference>
<feature type="transmembrane region" description="Helical" evidence="8">
    <location>
        <begin position="6"/>
        <end position="23"/>
    </location>
</feature>
<feature type="transmembrane region" description="Helical" evidence="8">
    <location>
        <begin position="306"/>
        <end position="323"/>
    </location>
</feature>
<dbReference type="Pfam" id="PF00361">
    <property type="entry name" value="Proton_antipo_M"/>
    <property type="match status" value="1"/>
</dbReference>
<evidence type="ECO:0000256" key="2">
    <source>
        <dbReference type="ARBA" id="ARBA00005346"/>
    </source>
</evidence>
<accession>A0A420EI40</accession>
<evidence type="ECO:0000313" key="10">
    <source>
        <dbReference type="EMBL" id="RKF20382.1"/>
    </source>
</evidence>
<keyword evidence="11" id="KW-1185">Reference proteome</keyword>
<keyword evidence="4 7" id="KW-0812">Transmembrane</keyword>
<dbReference type="OrthoDB" id="9768329at2"/>
<evidence type="ECO:0000256" key="6">
    <source>
        <dbReference type="ARBA" id="ARBA00023136"/>
    </source>
</evidence>
<comment type="similarity">
    <text evidence="2">Belongs to the CPA3 antiporters (TC 2.A.63) subunit D family.</text>
</comment>
<gene>
    <name evidence="10" type="ORF">DBZ36_08060</name>
</gene>
<feature type="transmembrane region" description="Helical" evidence="8">
    <location>
        <begin position="206"/>
        <end position="232"/>
    </location>
</feature>
<name>A0A420EI40_9ALTE</name>
<feature type="transmembrane region" description="Helical" evidence="8">
    <location>
        <begin position="278"/>
        <end position="299"/>
    </location>
</feature>
<dbReference type="PANTHER" id="PTHR42703:SF1">
    <property type="entry name" value="NA(+)_H(+) ANTIPORTER SUBUNIT D1"/>
    <property type="match status" value="1"/>
</dbReference>
<feature type="transmembrane region" description="Helical" evidence="8">
    <location>
        <begin position="134"/>
        <end position="152"/>
    </location>
</feature>
<dbReference type="AlphaFoldDB" id="A0A420EI40"/>
<feature type="transmembrane region" description="Helical" evidence="8">
    <location>
        <begin position="74"/>
        <end position="96"/>
    </location>
</feature>
<evidence type="ECO:0000256" key="1">
    <source>
        <dbReference type="ARBA" id="ARBA00004651"/>
    </source>
</evidence>
<dbReference type="NCBIfam" id="NF009309">
    <property type="entry name" value="PRK12666.1"/>
    <property type="match status" value="1"/>
</dbReference>
<feature type="transmembrane region" description="Helical" evidence="8">
    <location>
        <begin position="108"/>
        <end position="128"/>
    </location>
</feature>
<sequence length="503" mass="54160">MLQDHLAILPIITPMLMGIILLFARLRENINDQRVIAICGQAIGLLISIVLLRSVLLDGPIVYQLGNWQQPYGIALYVDQLSALLVLLTSLVAFCAQAYSCAGEDKNGAFFHPLMMFQVAGISGAFLTADIFNLFVFFEILLMASYSLMIHGGGKNKVLANSHYVFLNLLGSSIFLIALGTIYAAFGTLSYADLSLKAQNIEGTQLLLAQAGIFLLFVVFALKSAMLPLHLWLAKTYSSTSAPVAALFAILTKVGLYCIWRIHGVVFGSGVDPLSAPVLQWLTPLALLTLALAAVGILGSKTLRQLASYLIIASVGSLLLVIAQHNPQASAAGFYYLIHSTLAGCAIFLLAGIVVRLRAKAQDRFVSTRAMPSSGLLSFLFLVIAIAMIGLPPLSGFIGKALLLKATMSSNWMVWSWALILISSFVSLIAMSRAASYLFWKASGEPAEGDVVHKLELIPLFVISMLLLALVVFANDVDGFTQSAAQQMHAYPMPEMIGLKGAQ</sequence>
<dbReference type="GO" id="GO:0008137">
    <property type="term" value="F:NADH dehydrogenase (ubiquinone) activity"/>
    <property type="evidence" value="ECO:0007669"/>
    <property type="project" value="InterPro"/>
</dbReference>
<dbReference type="GO" id="GO:0005886">
    <property type="term" value="C:plasma membrane"/>
    <property type="evidence" value="ECO:0007669"/>
    <property type="project" value="UniProtKB-SubCell"/>
</dbReference>
<feature type="transmembrane region" description="Helical" evidence="8">
    <location>
        <begin position="457"/>
        <end position="474"/>
    </location>
</feature>
<dbReference type="RefSeq" id="WP_120354386.1">
    <property type="nucleotide sequence ID" value="NZ_RAQO01000004.1"/>
</dbReference>
<feature type="transmembrane region" description="Helical" evidence="8">
    <location>
        <begin position="164"/>
        <end position="186"/>
    </location>
</feature>
<evidence type="ECO:0000313" key="11">
    <source>
        <dbReference type="Proteomes" id="UP000286482"/>
    </source>
</evidence>
<feature type="transmembrane region" description="Helical" evidence="8">
    <location>
        <begin position="376"/>
        <end position="394"/>
    </location>
</feature>
<reference evidence="10 11" key="1">
    <citation type="submission" date="2018-09" db="EMBL/GenBank/DDBJ databases">
        <authorList>
            <person name="Wang Z."/>
        </authorList>
    </citation>
    <scope>NUCLEOTIDE SEQUENCE [LARGE SCALE GENOMIC DNA]</scope>
    <source>
        <strain evidence="10 11">ALS 81</strain>
    </source>
</reference>
<proteinExistence type="inferred from homology"/>
<organism evidence="10 11">
    <name type="scientific">Alginatibacterium sediminis</name>
    <dbReference type="NCBI Taxonomy" id="2164068"/>
    <lineage>
        <taxon>Bacteria</taxon>
        <taxon>Pseudomonadati</taxon>
        <taxon>Pseudomonadota</taxon>
        <taxon>Gammaproteobacteria</taxon>
        <taxon>Alteromonadales</taxon>
        <taxon>Alteromonadaceae</taxon>
        <taxon>Alginatibacterium</taxon>
    </lineage>
</organism>
<dbReference type="InterPro" id="IPR001750">
    <property type="entry name" value="ND/Mrp_TM"/>
</dbReference>
<feature type="transmembrane region" description="Helical" evidence="8">
    <location>
        <begin position="244"/>
        <end position="266"/>
    </location>
</feature>
<evidence type="ECO:0000256" key="4">
    <source>
        <dbReference type="ARBA" id="ARBA00022692"/>
    </source>
</evidence>
<comment type="subcellular location">
    <subcellularLocation>
        <location evidence="1">Cell membrane</location>
        <topology evidence="1">Multi-pass membrane protein</topology>
    </subcellularLocation>
    <subcellularLocation>
        <location evidence="7">Membrane</location>
        <topology evidence="7">Multi-pass membrane protein</topology>
    </subcellularLocation>
</comment>
<dbReference type="GO" id="GO:0042773">
    <property type="term" value="P:ATP synthesis coupled electron transport"/>
    <property type="evidence" value="ECO:0007669"/>
    <property type="project" value="InterPro"/>
</dbReference>
<feature type="transmembrane region" description="Helical" evidence="8">
    <location>
        <begin position="414"/>
        <end position="436"/>
    </location>
</feature>
<evidence type="ECO:0000256" key="3">
    <source>
        <dbReference type="ARBA" id="ARBA00022475"/>
    </source>
</evidence>
<dbReference type="InterPro" id="IPR003918">
    <property type="entry name" value="NADH_UbQ_OxRdtase"/>
</dbReference>
<evidence type="ECO:0000256" key="7">
    <source>
        <dbReference type="RuleBase" id="RU000320"/>
    </source>
</evidence>
<keyword evidence="6 8" id="KW-0472">Membrane</keyword>
<evidence type="ECO:0000259" key="9">
    <source>
        <dbReference type="Pfam" id="PF00361"/>
    </source>
</evidence>
<keyword evidence="3" id="KW-1003">Cell membrane</keyword>
<evidence type="ECO:0000256" key="5">
    <source>
        <dbReference type="ARBA" id="ARBA00022989"/>
    </source>
</evidence>
<dbReference type="EMBL" id="RAQO01000004">
    <property type="protein sequence ID" value="RKF20382.1"/>
    <property type="molecule type" value="Genomic_DNA"/>
</dbReference>
<dbReference type="PANTHER" id="PTHR42703">
    <property type="entry name" value="NADH DEHYDROGENASE"/>
    <property type="match status" value="1"/>
</dbReference>